<reference evidence="3 4" key="1">
    <citation type="submission" date="2023-10" db="EMBL/GenBank/DDBJ databases">
        <title>Complete genome sequence of a Sphingomonadaceae bacterium.</title>
        <authorList>
            <person name="Yan C."/>
        </authorList>
    </citation>
    <scope>NUCLEOTIDE SEQUENCE [LARGE SCALE GENOMIC DNA]</scope>
    <source>
        <strain evidence="3 4">SCSIO 66989</strain>
    </source>
</reference>
<accession>A0AA97F8F7</accession>
<dbReference type="Pfam" id="PF09587">
    <property type="entry name" value="PGA_cap"/>
    <property type="match status" value="1"/>
</dbReference>
<dbReference type="EC" id="3.1.-.-" evidence="3"/>
<keyword evidence="4" id="KW-1185">Reference proteome</keyword>
<dbReference type="RefSeq" id="WP_317083185.1">
    <property type="nucleotide sequence ID" value="NZ_CP136594.1"/>
</dbReference>
<sequence>MRQSWFGSIAWISLVKLSIFGLITIVASHSAYALSSAQSNVDIIGKVAIADAGASPDKIRITINGVHTRTGEEGTFHITVAEAPIYQIAFQGEAIFSSVQTFAAVELQQDTSGTLTVPAIELVAKTEGRVEMIFGGDFMVGRRYLDPQWNEPVLVREETRADDMRALTQHMKPYFETADFASVNLESILATAEPPEHAPKSVVFYTHPDALLALEDMGVDYVSLGNNHSYDYLDDGLKQTFEALEQSPIGHSGAGLNATQAEAPWRISMNNHDYAMLGYVGWKGRVTPNQVAEADKGGAALGTQEVMQMAAADADRKGEISVIQYHGSREYSEGPTELTETRIKAAVDAGADLVIGHHPHVTHGLELYNGKLIAWSLGNFLFDQFFYETHGAMALRVWMDGDQFYRAEVIPLHIKDYRPVPAVADVRNYVLQRVMSLSSERNTPLRLSGGHAVLSAADDMADLGISAVTHTQLEGGKIKRLPTVLSSGSGEDIAKDTGIRFGKDLFFRGGFESHNAFGLNDRSWQIDNAQAALSDVSKGGDYALNLVSAGQEGTITFAPKTFLRVFNKDSYTLTTWIKPKFALEVEAFTQSRPRGMDRYQALETSPLSPIGKASLKAGEWQQIHFDFSAARDVRGRALPMRPVLKFQVAETGANPDMILLDELAIVEWQ</sequence>
<dbReference type="CDD" id="cd07381">
    <property type="entry name" value="MPP_CapA"/>
    <property type="match status" value="1"/>
</dbReference>
<proteinExistence type="inferred from homology"/>
<dbReference type="InterPro" id="IPR019079">
    <property type="entry name" value="Capsule_synth_CapA"/>
</dbReference>
<evidence type="ECO:0000259" key="2">
    <source>
        <dbReference type="SMART" id="SM00854"/>
    </source>
</evidence>
<dbReference type="Gene3D" id="3.60.21.10">
    <property type="match status" value="1"/>
</dbReference>
<evidence type="ECO:0000313" key="3">
    <source>
        <dbReference type="EMBL" id="WOE75898.1"/>
    </source>
</evidence>
<dbReference type="PANTHER" id="PTHR33393">
    <property type="entry name" value="POLYGLUTAMINE SYNTHESIS ACCESSORY PROTEIN RV0574C-RELATED"/>
    <property type="match status" value="1"/>
</dbReference>
<dbReference type="KEGG" id="acoa:RB602_04060"/>
<dbReference type="SMART" id="SM00854">
    <property type="entry name" value="PGA_cap"/>
    <property type="match status" value="1"/>
</dbReference>
<dbReference type="GO" id="GO:0016787">
    <property type="term" value="F:hydrolase activity"/>
    <property type="evidence" value="ECO:0007669"/>
    <property type="project" value="UniProtKB-KW"/>
</dbReference>
<keyword evidence="3" id="KW-0378">Hydrolase</keyword>
<dbReference type="EMBL" id="CP136594">
    <property type="protein sequence ID" value="WOE75898.1"/>
    <property type="molecule type" value="Genomic_DNA"/>
</dbReference>
<feature type="domain" description="Capsule synthesis protein CapA" evidence="2">
    <location>
        <begin position="131"/>
        <end position="384"/>
    </location>
</feature>
<dbReference type="PANTHER" id="PTHR33393:SF11">
    <property type="entry name" value="POLYGLUTAMINE SYNTHESIS ACCESSORY PROTEIN RV0574C-RELATED"/>
    <property type="match status" value="1"/>
</dbReference>
<dbReference type="AlphaFoldDB" id="A0AA97F8F7"/>
<dbReference type="InterPro" id="IPR029052">
    <property type="entry name" value="Metallo-depent_PP-like"/>
</dbReference>
<evidence type="ECO:0000256" key="1">
    <source>
        <dbReference type="ARBA" id="ARBA00005662"/>
    </source>
</evidence>
<dbReference type="SUPFAM" id="SSF56300">
    <property type="entry name" value="Metallo-dependent phosphatases"/>
    <property type="match status" value="1"/>
</dbReference>
<evidence type="ECO:0000313" key="4">
    <source>
        <dbReference type="Proteomes" id="UP001302429"/>
    </source>
</evidence>
<comment type="similarity">
    <text evidence="1">Belongs to the CapA family.</text>
</comment>
<gene>
    <name evidence="3" type="ORF">RB602_04060</name>
</gene>
<name>A0AA97F8F7_9SPHN</name>
<organism evidence="3 4">
    <name type="scientific">Alterisphingorhabdus coralli</name>
    <dbReference type="NCBI Taxonomy" id="3071408"/>
    <lineage>
        <taxon>Bacteria</taxon>
        <taxon>Pseudomonadati</taxon>
        <taxon>Pseudomonadota</taxon>
        <taxon>Alphaproteobacteria</taxon>
        <taxon>Sphingomonadales</taxon>
        <taxon>Sphingomonadaceae</taxon>
        <taxon>Alterisphingorhabdus (ex Yan et al. 2024)</taxon>
    </lineage>
</organism>
<dbReference type="Proteomes" id="UP001302429">
    <property type="component" value="Chromosome"/>
</dbReference>
<dbReference type="InterPro" id="IPR052169">
    <property type="entry name" value="CW_Biosynth-Accessory"/>
</dbReference>
<protein>
    <submittedName>
        <fullName evidence="3">CapA family protein</fullName>
        <ecNumber evidence="3">3.1.-.-</ecNumber>
    </submittedName>
</protein>